<gene>
    <name evidence="1" type="ORF">AAFP95_12445</name>
</gene>
<dbReference type="SUPFAM" id="SSF54427">
    <property type="entry name" value="NTF2-like"/>
    <property type="match status" value="1"/>
</dbReference>
<dbReference type="RefSeq" id="WP_345765447.1">
    <property type="nucleotide sequence ID" value="NZ_CP154834.1"/>
</dbReference>
<evidence type="ECO:0008006" key="3">
    <source>
        <dbReference type="Google" id="ProtNLM"/>
    </source>
</evidence>
<name>A0AAU6WIV1_9FLAO</name>
<dbReference type="Proteomes" id="UP001463665">
    <property type="component" value="Chromosome"/>
</dbReference>
<keyword evidence="2" id="KW-1185">Reference proteome</keyword>
<dbReference type="Gene3D" id="3.10.450.50">
    <property type="match status" value="1"/>
</dbReference>
<dbReference type="AlphaFoldDB" id="A0AAU6WIV1"/>
<evidence type="ECO:0000313" key="1">
    <source>
        <dbReference type="EMBL" id="XAO72690.1"/>
    </source>
</evidence>
<dbReference type="EMBL" id="CP154834">
    <property type="protein sequence ID" value="XAO72690.1"/>
    <property type="molecule type" value="Genomic_DNA"/>
</dbReference>
<dbReference type="InterPro" id="IPR032710">
    <property type="entry name" value="NTF2-like_dom_sf"/>
</dbReference>
<reference evidence="1 2" key="1">
    <citation type="submission" date="2024-04" db="EMBL/GenBank/DDBJ databases">
        <title>Genome sequencing and assembly of rice foliar adapted Chryseobacterium endophyticum OsEnb-ALM-A6.</title>
        <authorList>
            <person name="Kumar S."/>
            <person name="Javed M."/>
            <person name="Chouhan V."/>
            <person name="Charishma K."/>
            <person name="Patel A."/>
            <person name="Kumar M."/>
            <person name="Sahu K.P."/>
            <person name="Kumar A."/>
        </authorList>
    </citation>
    <scope>NUCLEOTIDE SEQUENCE [LARGE SCALE GENOMIC DNA]</scope>
    <source>
        <strain evidence="1 2">OsEnb-ALM-A6</strain>
    </source>
</reference>
<evidence type="ECO:0000313" key="2">
    <source>
        <dbReference type="Proteomes" id="UP001463665"/>
    </source>
</evidence>
<sequence length="71" mass="8570">MEKGHKQEKFKNIRIINDDVVASVTFDYLFLEEDKVTNWGTESWHLIKAEGKWKIVSIIYSYENAKFFRKR</sequence>
<accession>A0AAU6WIV1</accession>
<protein>
    <recommendedName>
        <fullName evidence="3">Nuclear transport factor 2 family protein</fullName>
    </recommendedName>
</protein>
<proteinExistence type="predicted"/>
<organism evidence="1 2">
    <name type="scientific">Chryseobacterium endophyticum</name>
    <dbReference type="NCBI Taxonomy" id="1854762"/>
    <lineage>
        <taxon>Bacteria</taxon>
        <taxon>Pseudomonadati</taxon>
        <taxon>Bacteroidota</taxon>
        <taxon>Flavobacteriia</taxon>
        <taxon>Flavobacteriales</taxon>
        <taxon>Weeksellaceae</taxon>
        <taxon>Chryseobacterium group</taxon>
        <taxon>Chryseobacterium</taxon>
    </lineage>
</organism>